<dbReference type="HOGENOM" id="CLU_2248262_0_0_5"/>
<dbReference type="STRING" id="266779.Meso_3017"/>
<evidence type="ECO:0000256" key="1">
    <source>
        <dbReference type="SAM" id="MobiDB-lite"/>
    </source>
</evidence>
<dbReference type="EMBL" id="CP000390">
    <property type="protein sequence ID" value="ABG64389.1"/>
    <property type="molecule type" value="Genomic_DNA"/>
</dbReference>
<dbReference type="AlphaFoldDB" id="Q11DY6"/>
<organism evidence="2">
    <name type="scientific">Chelativorans sp. (strain BNC1)</name>
    <dbReference type="NCBI Taxonomy" id="266779"/>
    <lineage>
        <taxon>Bacteria</taxon>
        <taxon>Pseudomonadati</taxon>
        <taxon>Pseudomonadota</taxon>
        <taxon>Alphaproteobacteria</taxon>
        <taxon>Hyphomicrobiales</taxon>
        <taxon>Phyllobacteriaceae</taxon>
        <taxon>Chelativorans</taxon>
    </lineage>
</organism>
<sequence>MSSTFDLVQAVEQKKQVTCTYQGYHRELCVHVVGWKNGREQALALQFAGESSSGLQPGGSWRCLVLDEVSNVSLRDGPWHTRNDHSQPQTCVDHKAAEVAY</sequence>
<dbReference type="OrthoDB" id="7041725at2"/>
<proteinExistence type="predicted"/>
<gene>
    <name evidence="2" type="ordered locus">Meso_3017</name>
</gene>
<feature type="compositionally biased region" description="Basic and acidic residues" evidence="1">
    <location>
        <begin position="92"/>
        <end position="101"/>
    </location>
</feature>
<protein>
    <submittedName>
        <fullName evidence="2">Uncharacterized protein</fullName>
    </submittedName>
</protein>
<name>Q11DY6_CHESB</name>
<evidence type="ECO:0000313" key="2">
    <source>
        <dbReference type="EMBL" id="ABG64389.1"/>
    </source>
</evidence>
<dbReference type="eggNOG" id="ENOG502ZYM6">
    <property type="taxonomic scope" value="Bacteria"/>
</dbReference>
<feature type="region of interest" description="Disordered" evidence="1">
    <location>
        <begin position="78"/>
        <end position="101"/>
    </location>
</feature>
<reference evidence="2" key="1">
    <citation type="submission" date="2006-06" db="EMBL/GenBank/DDBJ databases">
        <title>Complete sequence of chromosome of Chelativorans sp. BNC1.</title>
        <authorList>
            <consortium name="US DOE Joint Genome Institute"/>
            <person name="Copeland A."/>
            <person name="Lucas S."/>
            <person name="Lapidus A."/>
            <person name="Barry K."/>
            <person name="Detter J.C."/>
            <person name="Glavina del Rio T."/>
            <person name="Hammon N."/>
            <person name="Israni S."/>
            <person name="Dalin E."/>
            <person name="Tice H."/>
            <person name="Pitluck S."/>
            <person name="Chertkov O."/>
            <person name="Brettin T."/>
            <person name="Bruce D."/>
            <person name="Han C."/>
            <person name="Tapia R."/>
            <person name="Gilna P."/>
            <person name="Schmutz J."/>
            <person name="Larimer F."/>
            <person name="Land M."/>
            <person name="Hauser L."/>
            <person name="Kyrpides N."/>
            <person name="Mikhailova N."/>
            <person name="Richardson P."/>
        </authorList>
    </citation>
    <scope>NUCLEOTIDE SEQUENCE</scope>
    <source>
        <strain evidence="2">BNC1</strain>
    </source>
</reference>
<dbReference type="KEGG" id="mes:Meso_3017"/>
<accession>Q11DY6</accession>